<dbReference type="Gene3D" id="3.40.50.300">
    <property type="entry name" value="P-loop containing nucleotide triphosphate hydrolases"/>
    <property type="match status" value="1"/>
</dbReference>
<dbReference type="SUPFAM" id="SSF52540">
    <property type="entry name" value="P-loop containing nucleoside triphosphate hydrolases"/>
    <property type="match status" value="1"/>
</dbReference>
<proteinExistence type="predicted"/>
<dbReference type="PANTHER" id="PTHR34301">
    <property type="entry name" value="DNA-BINDING PROTEIN-RELATED"/>
    <property type="match status" value="1"/>
</dbReference>
<dbReference type="EMBL" id="QRTP01000057">
    <property type="protein sequence ID" value="RGQ76650.1"/>
    <property type="molecule type" value="Genomic_DNA"/>
</dbReference>
<dbReference type="AlphaFoldDB" id="A0A412CBK3"/>
<accession>A0A412CBK3</accession>
<dbReference type="Pfam" id="PF13191">
    <property type="entry name" value="AAA_16"/>
    <property type="match status" value="1"/>
</dbReference>
<gene>
    <name evidence="2" type="ORF">DWY77_11860</name>
</gene>
<keyword evidence="2" id="KW-0547">Nucleotide-binding</keyword>
<dbReference type="InterPro" id="IPR041664">
    <property type="entry name" value="AAA_16"/>
</dbReference>
<organism evidence="2 3">
    <name type="scientific">Megamonas rupellensis</name>
    <dbReference type="NCBI Taxonomy" id="491921"/>
    <lineage>
        <taxon>Bacteria</taxon>
        <taxon>Bacillati</taxon>
        <taxon>Bacillota</taxon>
        <taxon>Negativicutes</taxon>
        <taxon>Selenomonadales</taxon>
        <taxon>Selenomonadaceae</taxon>
        <taxon>Megamonas</taxon>
    </lineage>
</organism>
<dbReference type="InterPro" id="IPR027417">
    <property type="entry name" value="P-loop_NTPase"/>
</dbReference>
<keyword evidence="2" id="KW-0067">ATP-binding</keyword>
<dbReference type="Proteomes" id="UP000286147">
    <property type="component" value="Unassembled WGS sequence"/>
</dbReference>
<evidence type="ECO:0000259" key="1">
    <source>
        <dbReference type="Pfam" id="PF13191"/>
    </source>
</evidence>
<comment type="caution">
    <text evidence="2">The sequence shown here is derived from an EMBL/GenBank/DDBJ whole genome shotgun (WGS) entry which is preliminary data.</text>
</comment>
<feature type="domain" description="Orc1-like AAA ATPase" evidence="1">
    <location>
        <begin position="17"/>
        <end position="197"/>
    </location>
</feature>
<sequence>MLPNPYRPGAGMSPAYLAGRDNTINEAQNILQAINYGYSARSVVYYGLRGVGKTVLLNYIENLADEMDLPSEYMEIAERDRSFQYQMALHIYKLINRLSLLKNIESHIKKALSILKAFTIKYGCDDISIEVNPANGISDTGNLANDMTELFLALGVIAQKQNKGVVLFIDEIQYIKDDEFEALMEAIHRTNQKNYPIVIFSAGLPKIAKIAGDVKSYAERLFDFIEIDSLNNEEAKLALIEPAKRFQINYTDEAVNKIIEITQGYPYFLQEYGKWVWECKKEESIIDIKIVNKAYDKFEQSLDKAFFKVRHDRATAREIEFMTAMVACEKLPCSTKEIANIMGESIQAISPLRAQLIHKGFIYAAKRGEVDFTVPQFDKYLKRVYNS</sequence>
<evidence type="ECO:0000313" key="2">
    <source>
        <dbReference type="EMBL" id="RGQ76650.1"/>
    </source>
</evidence>
<dbReference type="RefSeq" id="WP_118036663.1">
    <property type="nucleotide sequence ID" value="NZ_QRTP01000057.1"/>
</dbReference>
<dbReference type="GO" id="GO:0005524">
    <property type="term" value="F:ATP binding"/>
    <property type="evidence" value="ECO:0007669"/>
    <property type="project" value="UniProtKB-KW"/>
</dbReference>
<reference evidence="2 3" key="1">
    <citation type="submission" date="2018-08" db="EMBL/GenBank/DDBJ databases">
        <title>A genome reference for cultivated species of the human gut microbiota.</title>
        <authorList>
            <person name="Zou Y."/>
            <person name="Xue W."/>
            <person name="Luo G."/>
        </authorList>
    </citation>
    <scope>NUCLEOTIDE SEQUENCE [LARGE SCALE GENOMIC DNA]</scope>
    <source>
        <strain evidence="2 3">AF27-12</strain>
    </source>
</reference>
<dbReference type="PANTHER" id="PTHR34301:SF8">
    <property type="entry name" value="ATPASE DOMAIN-CONTAINING PROTEIN"/>
    <property type="match status" value="1"/>
</dbReference>
<protein>
    <submittedName>
        <fullName evidence="2">ATP-binding protein</fullName>
    </submittedName>
</protein>
<name>A0A412CBK3_9FIRM</name>
<evidence type="ECO:0000313" key="3">
    <source>
        <dbReference type="Proteomes" id="UP000286147"/>
    </source>
</evidence>